<evidence type="ECO:0000313" key="3">
    <source>
        <dbReference type="Proteomes" id="UP000001611"/>
    </source>
</evidence>
<name>G2X505_VERDV</name>
<dbReference type="InterPro" id="IPR051159">
    <property type="entry name" value="Hexapeptide_acetyltransf"/>
</dbReference>
<organism evidence="2 3">
    <name type="scientific">Verticillium dahliae (strain VdLs.17 / ATCC MYA-4575 / FGSC 10137)</name>
    <name type="common">Verticillium wilt</name>
    <dbReference type="NCBI Taxonomy" id="498257"/>
    <lineage>
        <taxon>Eukaryota</taxon>
        <taxon>Fungi</taxon>
        <taxon>Dikarya</taxon>
        <taxon>Ascomycota</taxon>
        <taxon>Pezizomycotina</taxon>
        <taxon>Sordariomycetes</taxon>
        <taxon>Hypocreomycetidae</taxon>
        <taxon>Glomerellales</taxon>
        <taxon>Plectosphaerellaceae</taxon>
        <taxon>Verticillium</taxon>
    </lineage>
</organism>
<dbReference type="InParanoid" id="G2X505"/>
<dbReference type="GO" id="GO:0008374">
    <property type="term" value="F:O-acyltransferase activity"/>
    <property type="evidence" value="ECO:0007669"/>
    <property type="project" value="TreeGrafter"/>
</dbReference>
<dbReference type="PANTHER" id="PTHR23416">
    <property type="entry name" value="SIALIC ACID SYNTHASE-RELATED"/>
    <property type="match status" value="1"/>
</dbReference>
<dbReference type="eggNOG" id="KOG4750">
    <property type="taxonomic scope" value="Eukaryota"/>
</dbReference>
<dbReference type="Gene3D" id="2.160.10.10">
    <property type="entry name" value="Hexapeptide repeat proteins"/>
    <property type="match status" value="1"/>
</dbReference>
<protein>
    <submittedName>
        <fullName evidence="2">Nodulation protein L</fullName>
    </submittedName>
</protein>
<dbReference type="GeneID" id="20706700"/>
<sequence length="345" mass="37082">MSHEHGSQPSPAQASSSTERAKNIEAGKEYQDVSTAPESTQTAPDIAFQSAFTCRISLPAQNARRHPHVFQSSTIQQPLACPDSWPSERDLREIGIEDEEINGDWIGHDFPLPTATLPYAGESVYCEGEQKLIDDCTRCTLACQKFNSVMECVSGVVPTTLVQPIQQFLYGQIIFPSSGGLSNATNRDARHRVPSFTVEAPFHCRYGYNITIGEHVTIGQRCYFDDGARVTIGANSTIAHGVQIITTDDPGQCDRRLGVHRLAKSRPVIIESSCSIGAGVLICPGVRIGAGSIVLPGTIVTSVVSLLEEIRSLIDCLQDIAPAALAFGNPQQSAGVPPQVPEAPC</sequence>
<dbReference type="AlphaFoldDB" id="G2X505"/>
<dbReference type="Pfam" id="PF14602">
    <property type="entry name" value="Hexapep_2"/>
    <property type="match status" value="2"/>
</dbReference>
<keyword evidence="3" id="KW-1185">Reference proteome</keyword>
<proteinExistence type="predicted"/>
<feature type="compositionally biased region" description="Low complexity" evidence="1">
    <location>
        <begin position="7"/>
        <end position="17"/>
    </location>
</feature>
<dbReference type="EMBL" id="DS572703">
    <property type="protein sequence ID" value="EGY23799.1"/>
    <property type="molecule type" value="Genomic_DNA"/>
</dbReference>
<dbReference type="HOGENOM" id="CLU_804604_0_0_1"/>
<gene>
    <name evidence="2" type="ORF">VDAG_05237</name>
</gene>
<evidence type="ECO:0000256" key="1">
    <source>
        <dbReference type="SAM" id="MobiDB-lite"/>
    </source>
</evidence>
<dbReference type="KEGG" id="vda:VDAG_05237"/>
<accession>G2X505</accession>
<reference evidence="2 3" key="1">
    <citation type="submission" date="2008-03" db="EMBL/GenBank/DDBJ databases">
        <title>The Genome Sequence of Verticillium dahliae VdLs.17.</title>
        <authorList>
            <consortium name="The Broad Institute Genome Sequencing Platform"/>
            <person name="Ma L.-J.J."/>
            <person name="Klosterman S.J."/>
            <person name="Subbarao K."/>
            <person name="Dobinson K."/>
            <person name="Veronese P."/>
            <person name="Kang S."/>
            <person name="Gold S.E."/>
            <person name="Young S."/>
            <person name="Jaffe D."/>
            <person name="Gnerre S."/>
            <person name="Berlin A."/>
            <person name="Heiman D."/>
            <person name="Hepburn T."/>
            <person name="Sykes S."/>
            <person name="Alvarado L."/>
            <person name="Kodira C.D."/>
            <person name="Lander E."/>
            <person name="Galagan J."/>
            <person name="Nusbaum C."/>
            <person name="Birren B."/>
        </authorList>
    </citation>
    <scope>NUCLEOTIDE SEQUENCE [LARGE SCALE GENOMIC DNA]</scope>
    <source>
        <strain evidence="3">VdLs.17 / ATCC MYA-4575 / FGSC 10137</strain>
    </source>
</reference>
<dbReference type="SUPFAM" id="SSF51161">
    <property type="entry name" value="Trimeric LpxA-like enzymes"/>
    <property type="match status" value="1"/>
</dbReference>
<dbReference type="Proteomes" id="UP000001611">
    <property type="component" value="Chromosome 4"/>
</dbReference>
<dbReference type="InterPro" id="IPR001451">
    <property type="entry name" value="Hexapep"/>
</dbReference>
<dbReference type="RefSeq" id="XP_009653268.1">
    <property type="nucleotide sequence ID" value="XM_009654973.1"/>
</dbReference>
<feature type="compositionally biased region" description="Basic and acidic residues" evidence="1">
    <location>
        <begin position="19"/>
        <end position="31"/>
    </location>
</feature>
<dbReference type="OrthoDB" id="25818at2759"/>
<feature type="region of interest" description="Disordered" evidence="1">
    <location>
        <begin position="1"/>
        <end position="42"/>
    </location>
</feature>
<dbReference type="STRING" id="498257.G2X505"/>
<feature type="compositionally biased region" description="Polar residues" evidence="1">
    <location>
        <begin position="32"/>
        <end position="42"/>
    </location>
</feature>
<evidence type="ECO:0000313" key="2">
    <source>
        <dbReference type="EMBL" id="EGY23799.1"/>
    </source>
</evidence>
<dbReference type="PANTHER" id="PTHR23416:SF76">
    <property type="entry name" value="ZN(II)2CYS6 TRANSCRIPTION FACTOR (EUROFUNG)"/>
    <property type="match status" value="1"/>
</dbReference>
<dbReference type="InterPro" id="IPR011004">
    <property type="entry name" value="Trimer_LpxA-like_sf"/>
</dbReference>